<proteinExistence type="inferred from homology"/>
<dbReference type="AlphaFoldDB" id="A0A518H2S6"/>
<dbReference type="InterPro" id="IPR050571">
    <property type="entry name" value="Class-IV_PLP-Dep_Aminotrnsfr"/>
</dbReference>
<evidence type="ECO:0000256" key="1">
    <source>
        <dbReference type="ARBA" id="ARBA00001933"/>
    </source>
</evidence>
<dbReference type="EC" id="2.6.1.21" evidence="4"/>
<keyword evidence="4" id="KW-0808">Transferase</keyword>
<keyword evidence="3" id="KW-0663">Pyridoxal phosphate</keyword>
<name>A0A518H2S6_9BACT</name>
<dbReference type="Pfam" id="PF01063">
    <property type="entry name" value="Aminotran_4"/>
    <property type="match status" value="1"/>
</dbReference>
<protein>
    <submittedName>
        <fullName evidence="4">D-alanine aminotransferase</fullName>
        <ecNumber evidence="4">2.6.1.21</ecNumber>
    </submittedName>
</protein>
<dbReference type="PANTHER" id="PTHR42743:SF10">
    <property type="entry name" value="D-ALANINE AMINOTRANSFERASE"/>
    <property type="match status" value="1"/>
</dbReference>
<dbReference type="SUPFAM" id="SSF56752">
    <property type="entry name" value="D-aminoacid aminotransferase-like PLP-dependent enzymes"/>
    <property type="match status" value="1"/>
</dbReference>
<sequence length="306" mass="33070">MPIEPLACLNGDRMPASEAKVPIWDRGFLFGDAVYEVMRLYSGRMWLEAEHLARLRRSLGEMQISGVDLDALVVRIRETIAASGVREGTVYIQISRGVAPRRHRFPEPGTPPTELIVVGPYDDAATAELRKAGVPLVSRPDLRWRRCDVKSVNLLGNVLANEEAHRLGCMEAVLVDRHGMVTEATHSSLLWARGGRLEGTPEGPGILPGTSRGFLLTLAEALGLPFAEAEISLDDLKRADEVMLSGTTLEIVPVTQIDEAPIGDGTPGPVARRLVEGFAEAVSRFREGREPAPAGFPAGSATLGRA</sequence>
<organism evidence="4 5">
    <name type="scientific">Tautonia plasticadhaerens</name>
    <dbReference type="NCBI Taxonomy" id="2527974"/>
    <lineage>
        <taxon>Bacteria</taxon>
        <taxon>Pseudomonadati</taxon>
        <taxon>Planctomycetota</taxon>
        <taxon>Planctomycetia</taxon>
        <taxon>Isosphaerales</taxon>
        <taxon>Isosphaeraceae</taxon>
        <taxon>Tautonia</taxon>
    </lineage>
</organism>
<dbReference type="Gene3D" id="3.30.470.10">
    <property type="match status" value="1"/>
</dbReference>
<keyword evidence="5" id="KW-1185">Reference proteome</keyword>
<reference evidence="4 5" key="1">
    <citation type="submission" date="2019-02" db="EMBL/GenBank/DDBJ databases">
        <title>Deep-cultivation of Planctomycetes and their phenomic and genomic characterization uncovers novel biology.</title>
        <authorList>
            <person name="Wiegand S."/>
            <person name="Jogler M."/>
            <person name="Boedeker C."/>
            <person name="Pinto D."/>
            <person name="Vollmers J."/>
            <person name="Rivas-Marin E."/>
            <person name="Kohn T."/>
            <person name="Peeters S.H."/>
            <person name="Heuer A."/>
            <person name="Rast P."/>
            <person name="Oberbeckmann S."/>
            <person name="Bunk B."/>
            <person name="Jeske O."/>
            <person name="Meyerdierks A."/>
            <person name="Storesund J.E."/>
            <person name="Kallscheuer N."/>
            <person name="Luecker S."/>
            <person name="Lage O.M."/>
            <person name="Pohl T."/>
            <person name="Merkel B.J."/>
            <person name="Hornburger P."/>
            <person name="Mueller R.-W."/>
            <person name="Bruemmer F."/>
            <person name="Labrenz M."/>
            <person name="Spormann A.M."/>
            <person name="Op den Camp H."/>
            <person name="Overmann J."/>
            <person name="Amann R."/>
            <person name="Jetten M.S.M."/>
            <person name="Mascher T."/>
            <person name="Medema M.H."/>
            <person name="Devos D.P."/>
            <person name="Kaster A.-K."/>
            <person name="Ovreas L."/>
            <person name="Rohde M."/>
            <person name="Galperin M.Y."/>
            <person name="Jogler C."/>
        </authorList>
    </citation>
    <scope>NUCLEOTIDE SEQUENCE [LARGE SCALE GENOMIC DNA]</scope>
    <source>
        <strain evidence="4 5">ElP</strain>
    </source>
</reference>
<gene>
    <name evidence="4" type="primary">dat</name>
    <name evidence="4" type="ORF">ElP_30510</name>
</gene>
<dbReference type="EMBL" id="CP036426">
    <property type="protein sequence ID" value="QDV35148.1"/>
    <property type="molecule type" value="Genomic_DNA"/>
</dbReference>
<evidence type="ECO:0000313" key="5">
    <source>
        <dbReference type="Proteomes" id="UP000317835"/>
    </source>
</evidence>
<evidence type="ECO:0000256" key="2">
    <source>
        <dbReference type="ARBA" id="ARBA00009320"/>
    </source>
</evidence>
<dbReference type="InterPro" id="IPR043132">
    <property type="entry name" value="BCAT-like_C"/>
</dbReference>
<dbReference type="GO" id="GO:0005829">
    <property type="term" value="C:cytosol"/>
    <property type="evidence" value="ECO:0007669"/>
    <property type="project" value="TreeGrafter"/>
</dbReference>
<dbReference type="GO" id="GO:0047810">
    <property type="term" value="F:D-alanine-2-oxoglutarate aminotransferase activity"/>
    <property type="evidence" value="ECO:0007669"/>
    <property type="project" value="UniProtKB-EC"/>
</dbReference>
<dbReference type="Proteomes" id="UP000317835">
    <property type="component" value="Chromosome"/>
</dbReference>
<dbReference type="FunFam" id="3.20.10.10:FF:000002">
    <property type="entry name" value="D-alanine aminotransferase"/>
    <property type="match status" value="1"/>
</dbReference>
<dbReference type="PANTHER" id="PTHR42743">
    <property type="entry name" value="AMINO-ACID AMINOTRANSFERASE"/>
    <property type="match status" value="1"/>
</dbReference>
<dbReference type="KEGG" id="tpla:ElP_30510"/>
<dbReference type="InterPro" id="IPR036038">
    <property type="entry name" value="Aminotransferase-like"/>
</dbReference>
<keyword evidence="4" id="KW-0032">Aminotransferase</keyword>
<evidence type="ECO:0000313" key="4">
    <source>
        <dbReference type="EMBL" id="QDV35148.1"/>
    </source>
</evidence>
<accession>A0A518H2S6</accession>
<dbReference type="GO" id="GO:0008652">
    <property type="term" value="P:amino acid biosynthetic process"/>
    <property type="evidence" value="ECO:0007669"/>
    <property type="project" value="UniProtKB-ARBA"/>
</dbReference>
<comment type="cofactor">
    <cofactor evidence="1">
        <name>pyridoxal 5'-phosphate</name>
        <dbReference type="ChEBI" id="CHEBI:597326"/>
    </cofactor>
</comment>
<dbReference type="InterPro" id="IPR043131">
    <property type="entry name" value="BCAT-like_N"/>
</dbReference>
<dbReference type="RefSeq" id="WP_231749725.1">
    <property type="nucleotide sequence ID" value="NZ_CP036426.1"/>
</dbReference>
<dbReference type="InterPro" id="IPR001544">
    <property type="entry name" value="Aminotrans_IV"/>
</dbReference>
<evidence type="ECO:0000256" key="3">
    <source>
        <dbReference type="ARBA" id="ARBA00022898"/>
    </source>
</evidence>
<dbReference type="Gene3D" id="3.20.10.10">
    <property type="entry name" value="D-amino Acid Aminotransferase, subunit A, domain 2"/>
    <property type="match status" value="1"/>
</dbReference>
<comment type="similarity">
    <text evidence="2">Belongs to the class-IV pyridoxal-phosphate-dependent aminotransferase family.</text>
</comment>
<dbReference type="GO" id="GO:0046394">
    <property type="term" value="P:carboxylic acid biosynthetic process"/>
    <property type="evidence" value="ECO:0007669"/>
    <property type="project" value="UniProtKB-ARBA"/>
</dbReference>